<protein>
    <recommendedName>
        <fullName evidence="4">Yip1 domain-containing protein</fullName>
    </recommendedName>
</protein>
<feature type="transmembrane region" description="Helical" evidence="1">
    <location>
        <begin position="21"/>
        <end position="38"/>
    </location>
</feature>
<organism evidence="2 3">
    <name type="scientific">Belliella pelovolcani</name>
    <dbReference type="NCBI Taxonomy" id="529505"/>
    <lineage>
        <taxon>Bacteria</taxon>
        <taxon>Pseudomonadati</taxon>
        <taxon>Bacteroidota</taxon>
        <taxon>Cytophagia</taxon>
        <taxon>Cytophagales</taxon>
        <taxon>Cyclobacteriaceae</taxon>
        <taxon>Belliella</taxon>
    </lineage>
</organism>
<evidence type="ECO:0000256" key="1">
    <source>
        <dbReference type="SAM" id="Phobius"/>
    </source>
</evidence>
<dbReference type="AlphaFoldDB" id="A0A1N7PGK2"/>
<evidence type="ECO:0000313" key="2">
    <source>
        <dbReference type="EMBL" id="SIT09722.1"/>
    </source>
</evidence>
<gene>
    <name evidence="2" type="ORF">SAMN05421761_11635</name>
</gene>
<sequence>MSKPDTQISQRIISAINFDKRIFFILLSLLFILVRFVINDIILETIPGHEELSKDGSLTFFHIFNGLNYIWTPFSILWKVTVICFFIWTGSFGLGFKISYLDLWKFVLVAEAIFLLPELITMLVFLNAGQGIQFEQIKQYFPLSLAALVDLSIISSKYHYPLKSLNLFEVFYALFLVLGVHTYSKRNLKESALIVIVGYLLPFLSWLTFYVLAYR</sequence>
<feature type="transmembrane region" description="Helical" evidence="1">
    <location>
        <begin position="106"/>
        <end position="128"/>
    </location>
</feature>
<evidence type="ECO:0000313" key="3">
    <source>
        <dbReference type="Proteomes" id="UP000186026"/>
    </source>
</evidence>
<reference evidence="3" key="1">
    <citation type="submission" date="2017-01" db="EMBL/GenBank/DDBJ databases">
        <authorList>
            <person name="Varghese N."/>
            <person name="Submissions S."/>
        </authorList>
    </citation>
    <scope>NUCLEOTIDE SEQUENCE [LARGE SCALE GENOMIC DNA]</scope>
    <source>
        <strain evidence="3">DSM 46698</strain>
    </source>
</reference>
<name>A0A1N7PGK2_9BACT</name>
<feature type="transmembrane region" description="Helical" evidence="1">
    <location>
        <begin position="191"/>
        <end position="213"/>
    </location>
</feature>
<feature type="transmembrane region" description="Helical" evidence="1">
    <location>
        <begin position="166"/>
        <end position="184"/>
    </location>
</feature>
<dbReference type="OrthoDB" id="825516at2"/>
<proteinExistence type="predicted"/>
<keyword evidence="1" id="KW-0472">Membrane</keyword>
<dbReference type="EMBL" id="FTOP01000016">
    <property type="protein sequence ID" value="SIT09722.1"/>
    <property type="molecule type" value="Genomic_DNA"/>
</dbReference>
<evidence type="ECO:0008006" key="4">
    <source>
        <dbReference type="Google" id="ProtNLM"/>
    </source>
</evidence>
<dbReference type="Proteomes" id="UP000186026">
    <property type="component" value="Unassembled WGS sequence"/>
</dbReference>
<dbReference type="STRING" id="529505.SAMN05421761_11635"/>
<keyword evidence="1" id="KW-1133">Transmembrane helix</keyword>
<keyword evidence="1" id="KW-0812">Transmembrane</keyword>
<feature type="transmembrane region" description="Helical" evidence="1">
    <location>
        <begin position="82"/>
        <end position="100"/>
    </location>
</feature>
<accession>A0A1N7PGK2</accession>
<dbReference type="RefSeq" id="WP_076502689.1">
    <property type="nucleotide sequence ID" value="NZ_FTOP01000016.1"/>
</dbReference>
<keyword evidence="3" id="KW-1185">Reference proteome</keyword>